<dbReference type="SUPFAM" id="SSF46785">
    <property type="entry name" value="Winged helix' DNA-binding domain"/>
    <property type="match status" value="1"/>
</dbReference>
<comment type="similarity">
    <text evidence="1 3">Belongs to the ETS family.</text>
</comment>
<proteinExistence type="inferred from homology"/>
<evidence type="ECO:0000256" key="3">
    <source>
        <dbReference type="RuleBase" id="RU004019"/>
    </source>
</evidence>
<dbReference type="OrthoDB" id="5961210at2759"/>
<name>V4B0X5_LOTGI</name>
<organism evidence="5 6">
    <name type="scientific">Lottia gigantea</name>
    <name type="common">Giant owl limpet</name>
    <dbReference type="NCBI Taxonomy" id="225164"/>
    <lineage>
        <taxon>Eukaryota</taxon>
        <taxon>Metazoa</taxon>
        <taxon>Spiralia</taxon>
        <taxon>Lophotrochozoa</taxon>
        <taxon>Mollusca</taxon>
        <taxon>Gastropoda</taxon>
        <taxon>Patellogastropoda</taxon>
        <taxon>Lottioidea</taxon>
        <taxon>Lottiidae</taxon>
        <taxon>Lottia</taxon>
    </lineage>
</organism>
<dbReference type="GO" id="GO:0030154">
    <property type="term" value="P:cell differentiation"/>
    <property type="evidence" value="ECO:0007669"/>
    <property type="project" value="TreeGrafter"/>
</dbReference>
<keyword evidence="2 3" id="KW-0238">DNA-binding</keyword>
<dbReference type="CTD" id="20234284"/>
<dbReference type="PANTHER" id="PTHR11849:SF182">
    <property type="entry name" value="SAM POINTED DOMAIN-CONTAINING ETS TRANSCRIPTION FACTOR"/>
    <property type="match status" value="1"/>
</dbReference>
<dbReference type="AlphaFoldDB" id="V4B0X5"/>
<dbReference type="InterPro" id="IPR000418">
    <property type="entry name" value="Ets_dom"/>
</dbReference>
<keyword evidence="6" id="KW-1185">Reference proteome</keyword>
<dbReference type="InterPro" id="IPR036390">
    <property type="entry name" value="WH_DNA-bd_sf"/>
</dbReference>
<dbReference type="GO" id="GO:0000981">
    <property type="term" value="F:DNA-binding transcription factor activity, RNA polymerase II-specific"/>
    <property type="evidence" value="ECO:0007669"/>
    <property type="project" value="TreeGrafter"/>
</dbReference>
<dbReference type="Gene3D" id="1.10.10.10">
    <property type="entry name" value="Winged helix-like DNA-binding domain superfamily/Winged helix DNA-binding domain"/>
    <property type="match status" value="1"/>
</dbReference>
<protein>
    <recommendedName>
        <fullName evidence="4">ETS domain-containing protein</fullName>
    </recommendedName>
</protein>
<comment type="subcellular location">
    <subcellularLocation>
        <location evidence="3">Nucleus</location>
    </subcellularLocation>
</comment>
<reference evidence="5 6" key="1">
    <citation type="journal article" date="2013" name="Nature">
        <title>Insights into bilaterian evolution from three spiralian genomes.</title>
        <authorList>
            <person name="Simakov O."/>
            <person name="Marletaz F."/>
            <person name="Cho S.J."/>
            <person name="Edsinger-Gonzales E."/>
            <person name="Havlak P."/>
            <person name="Hellsten U."/>
            <person name="Kuo D.H."/>
            <person name="Larsson T."/>
            <person name="Lv J."/>
            <person name="Arendt D."/>
            <person name="Savage R."/>
            <person name="Osoegawa K."/>
            <person name="de Jong P."/>
            <person name="Grimwood J."/>
            <person name="Chapman J.A."/>
            <person name="Shapiro H."/>
            <person name="Aerts A."/>
            <person name="Otillar R.P."/>
            <person name="Terry A.Y."/>
            <person name="Boore J.L."/>
            <person name="Grigoriev I.V."/>
            <person name="Lindberg D.R."/>
            <person name="Seaver E.C."/>
            <person name="Weisblat D.A."/>
            <person name="Putnam N.H."/>
            <person name="Rokhsar D.S."/>
        </authorList>
    </citation>
    <scope>NUCLEOTIDE SEQUENCE [LARGE SCALE GENOMIC DNA]</scope>
</reference>
<sequence length="116" mass="13918">MFVYFIVSGHHISTPSPHRGPAPRQRQNIPLWQFIKELLKQADKFGDCVKWLDRSRGVFKVEDSSRLAKEWGLRKNRPKMNYDKLSRSIRQYYRKGIIKKTEQSKRLVYQFCTPYL</sequence>
<keyword evidence="3" id="KW-0539">Nucleus</keyword>
<dbReference type="InterPro" id="IPR036388">
    <property type="entry name" value="WH-like_DNA-bd_sf"/>
</dbReference>
<dbReference type="KEGG" id="lgi:LOTGIDRAFT_140186"/>
<dbReference type="OMA" id="DVERCNT"/>
<dbReference type="Proteomes" id="UP000030746">
    <property type="component" value="Unassembled WGS sequence"/>
</dbReference>
<evidence type="ECO:0000313" key="5">
    <source>
        <dbReference type="EMBL" id="ESP00926.1"/>
    </source>
</evidence>
<evidence type="ECO:0000256" key="2">
    <source>
        <dbReference type="ARBA" id="ARBA00023125"/>
    </source>
</evidence>
<evidence type="ECO:0000259" key="4">
    <source>
        <dbReference type="PROSITE" id="PS50061"/>
    </source>
</evidence>
<dbReference type="InterPro" id="IPR046328">
    <property type="entry name" value="ETS_fam"/>
</dbReference>
<dbReference type="GeneID" id="20234284"/>
<dbReference type="RefSeq" id="XP_009048364.1">
    <property type="nucleotide sequence ID" value="XM_009050116.1"/>
</dbReference>
<evidence type="ECO:0000313" key="6">
    <source>
        <dbReference type="Proteomes" id="UP000030746"/>
    </source>
</evidence>
<evidence type="ECO:0000256" key="1">
    <source>
        <dbReference type="ARBA" id="ARBA00005562"/>
    </source>
</evidence>
<dbReference type="SMART" id="SM00413">
    <property type="entry name" value="ETS"/>
    <property type="match status" value="1"/>
</dbReference>
<dbReference type="PANTHER" id="PTHR11849">
    <property type="entry name" value="ETS"/>
    <property type="match status" value="1"/>
</dbReference>
<dbReference type="PRINTS" id="PR00454">
    <property type="entry name" value="ETSDOMAIN"/>
</dbReference>
<dbReference type="PROSITE" id="PS50061">
    <property type="entry name" value="ETS_DOMAIN_3"/>
    <property type="match status" value="1"/>
</dbReference>
<dbReference type="PROSITE" id="PS00346">
    <property type="entry name" value="ETS_DOMAIN_2"/>
    <property type="match status" value="1"/>
</dbReference>
<accession>V4B0X5</accession>
<feature type="domain" description="ETS" evidence="4">
    <location>
        <begin position="29"/>
        <end position="112"/>
    </location>
</feature>
<dbReference type="Pfam" id="PF00178">
    <property type="entry name" value="Ets"/>
    <property type="match status" value="1"/>
</dbReference>
<dbReference type="HOGENOM" id="CLU_099695_1_0_1"/>
<dbReference type="PROSITE" id="PS00345">
    <property type="entry name" value="ETS_DOMAIN_1"/>
    <property type="match status" value="1"/>
</dbReference>
<gene>
    <name evidence="5" type="ORF">LOTGIDRAFT_140186</name>
</gene>
<dbReference type="STRING" id="225164.V4B0X5"/>
<dbReference type="GO" id="GO:0043565">
    <property type="term" value="F:sequence-specific DNA binding"/>
    <property type="evidence" value="ECO:0007669"/>
    <property type="project" value="InterPro"/>
</dbReference>
<dbReference type="EMBL" id="KB200614">
    <property type="protein sequence ID" value="ESP00926.1"/>
    <property type="molecule type" value="Genomic_DNA"/>
</dbReference>
<dbReference type="GO" id="GO:0005634">
    <property type="term" value="C:nucleus"/>
    <property type="evidence" value="ECO:0007669"/>
    <property type="project" value="UniProtKB-SubCell"/>
</dbReference>